<dbReference type="AlphaFoldDB" id="A0A820J475"/>
<comment type="caution">
    <text evidence="1">The sequence shown here is derived from an EMBL/GenBank/DDBJ whole genome shotgun (WGS) entry which is preliminary data.</text>
</comment>
<feature type="non-terminal residue" evidence="1">
    <location>
        <position position="1"/>
    </location>
</feature>
<evidence type="ECO:0000313" key="1">
    <source>
        <dbReference type="EMBL" id="CAF4319895.1"/>
    </source>
</evidence>
<sequence>FRIQSDLIEYSAEPQLSPIYEVSFYPVPTNLSLIVTYIVNSLRWNTRYTLQTFSNGQIKFQILADIINLSPLNYYFNLTHLMAGNINLAFGSSKSSSLIATTILSQNNIDYSGIHLFSLINNSLKIEPYSILTLPILLPNINIKVYFTYNLILTIPSPITNSITSI</sequence>
<dbReference type="EMBL" id="CAJOAX010053171">
    <property type="protein sequence ID" value="CAF4319895.1"/>
    <property type="molecule type" value="Genomic_DNA"/>
</dbReference>
<reference evidence="1" key="1">
    <citation type="submission" date="2021-02" db="EMBL/GenBank/DDBJ databases">
        <authorList>
            <person name="Nowell W R."/>
        </authorList>
    </citation>
    <scope>NUCLEOTIDE SEQUENCE</scope>
</reference>
<protein>
    <submittedName>
        <fullName evidence="1">Uncharacterized protein</fullName>
    </submittedName>
</protein>
<evidence type="ECO:0000313" key="2">
    <source>
        <dbReference type="Proteomes" id="UP000663823"/>
    </source>
</evidence>
<accession>A0A820J475</accession>
<dbReference type="Proteomes" id="UP000663823">
    <property type="component" value="Unassembled WGS sequence"/>
</dbReference>
<feature type="non-terminal residue" evidence="1">
    <location>
        <position position="166"/>
    </location>
</feature>
<gene>
    <name evidence="1" type="ORF">OTI717_LOCUS42613</name>
</gene>
<proteinExistence type="predicted"/>
<organism evidence="1 2">
    <name type="scientific">Rotaria sordida</name>
    <dbReference type="NCBI Taxonomy" id="392033"/>
    <lineage>
        <taxon>Eukaryota</taxon>
        <taxon>Metazoa</taxon>
        <taxon>Spiralia</taxon>
        <taxon>Gnathifera</taxon>
        <taxon>Rotifera</taxon>
        <taxon>Eurotatoria</taxon>
        <taxon>Bdelloidea</taxon>
        <taxon>Philodinida</taxon>
        <taxon>Philodinidae</taxon>
        <taxon>Rotaria</taxon>
    </lineage>
</organism>
<name>A0A820J475_9BILA</name>